<dbReference type="GO" id="GO:0010113">
    <property type="term" value="P:negative regulation of systemic acquired resistance"/>
    <property type="evidence" value="ECO:0007669"/>
    <property type="project" value="TreeGrafter"/>
</dbReference>
<evidence type="ECO:0000313" key="3">
    <source>
        <dbReference type="Proteomes" id="UP001370490"/>
    </source>
</evidence>
<evidence type="ECO:0000256" key="1">
    <source>
        <dbReference type="SAM" id="MobiDB-lite"/>
    </source>
</evidence>
<sequence>MEGPKSKRRRSIRNGIEENTMAILDSSAPNDSQDVTDDGIAFLEAVRSSSLLPEDGTPPSCKMRAEVFQILKDGKSIELIMASYQLLIELDKRFPRVCLTDVNKADSSMGEPLELAVSKEDWVPFAFGTGVGYADRDAADEKAGGPIDSQGFQNLVQDISNMANGRDSQAENIKFLGNMLLFQYLVNILEGDFLPRNKVYEGTMKWTLLRESLINMLLASRRINYKSLMKDCLSTLLALCHLPAGLRTDDLRSENDASIRQNECCNNAVAFALIEIGQDACLALQRLLVMVMELDNSRKTADTHGLITRADGVRTPLVEIIVDELTYDSDMLSKILQVFCDPRWKLDIALQYFSKYAAKPSVHTRRSNGSTDDKTFSGVLKCFSNNTSTKSITKKLNPVVAQLLLAHAFQASISVSLESCDEGISNSKDKAEGSSLMDICKNLISAFRSLRRTDEHMRILPLAREAIFTAATILSTK</sequence>
<organism evidence="2 3">
    <name type="scientific">Dillenia turbinata</name>
    <dbReference type="NCBI Taxonomy" id="194707"/>
    <lineage>
        <taxon>Eukaryota</taxon>
        <taxon>Viridiplantae</taxon>
        <taxon>Streptophyta</taxon>
        <taxon>Embryophyta</taxon>
        <taxon>Tracheophyta</taxon>
        <taxon>Spermatophyta</taxon>
        <taxon>Magnoliopsida</taxon>
        <taxon>eudicotyledons</taxon>
        <taxon>Gunneridae</taxon>
        <taxon>Pentapetalae</taxon>
        <taxon>Dilleniales</taxon>
        <taxon>Dilleniaceae</taxon>
        <taxon>Dillenia</taxon>
    </lineage>
</organism>
<dbReference type="EMBL" id="JBAMMX010000010">
    <property type="protein sequence ID" value="KAK6932643.1"/>
    <property type="molecule type" value="Genomic_DNA"/>
</dbReference>
<dbReference type="Proteomes" id="UP001370490">
    <property type="component" value="Unassembled WGS sequence"/>
</dbReference>
<accession>A0AAN8ZG51</accession>
<dbReference type="GO" id="GO:0005634">
    <property type="term" value="C:nucleus"/>
    <property type="evidence" value="ECO:0007669"/>
    <property type="project" value="InterPro"/>
</dbReference>
<feature type="region of interest" description="Disordered" evidence="1">
    <location>
        <begin position="1"/>
        <end position="32"/>
    </location>
</feature>
<dbReference type="PANTHER" id="PTHR37243">
    <property type="entry name" value="NEGATIVE REGULATOR OF SYSTEMIC ACQUIRED RESISTANCE SNI1"/>
    <property type="match status" value="1"/>
</dbReference>
<feature type="compositionally biased region" description="Basic residues" evidence="1">
    <location>
        <begin position="1"/>
        <end position="12"/>
    </location>
</feature>
<proteinExistence type="predicted"/>
<comment type="caution">
    <text evidence="2">The sequence shown here is derived from an EMBL/GenBank/DDBJ whole genome shotgun (WGS) entry which is preliminary data.</text>
</comment>
<dbReference type="InterPro" id="IPR034561">
    <property type="entry name" value="SNI1"/>
</dbReference>
<keyword evidence="3" id="KW-1185">Reference proteome</keyword>
<dbReference type="GO" id="GO:0000976">
    <property type="term" value="F:transcription cis-regulatory region binding"/>
    <property type="evidence" value="ECO:0007669"/>
    <property type="project" value="TreeGrafter"/>
</dbReference>
<dbReference type="AlphaFoldDB" id="A0AAN8ZG51"/>
<reference evidence="2 3" key="1">
    <citation type="submission" date="2023-12" db="EMBL/GenBank/DDBJ databases">
        <title>A high-quality genome assembly for Dillenia turbinata (Dilleniales).</title>
        <authorList>
            <person name="Chanderbali A."/>
        </authorList>
    </citation>
    <scope>NUCLEOTIDE SEQUENCE [LARGE SCALE GENOMIC DNA]</scope>
    <source>
        <strain evidence="2">LSX21</strain>
        <tissue evidence="2">Leaf</tissue>
    </source>
</reference>
<evidence type="ECO:0000313" key="2">
    <source>
        <dbReference type="EMBL" id="KAK6932643.1"/>
    </source>
</evidence>
<gene>
    <name evidence="2" type="ORF">RJ641_002267</name>
</gene>
<dbReference type="PANTHER" id="PTHR37243:SF2">
    <property type="entry name" value="NEGATIVE REGULATOR OF SYSTEMIC ACQUIRED RESISTANCE SNI1"/>
    <property type="match status" value="1"/>
</dbReference>
<evidence type="ECO:0008006" key="4">
    <source>
        <dbReference type="Google" id="ProtNLM"/>
    </source>
</evidence>
<dbReference type="GO" id="GO:0006974">
    <property type="term" value="P:DNA damage response"/>
    <property type="evidence" value="ECO:0007669"/>
    <property type="project" value="InterPro"/>
</dbReference>
<dbReference type="GO" id="GO:0045892">
    <property type="term" value="P:negative regulation of DNA-templated transcription"/>
    <property type="evidence" value="ECO:0007669"/>
    <property type="project" value="InterPro"/>
</dbReference>
<protein>
    <recommendedName>
        <fullName evidence="4">Negative regulator of systemic acquired resistance SNI1</fullName>
    </recommendedName>
</protein>
<dbReference type="GO" id="GO:0030915">
    <property type="term" value="C:Smc5-Smc6 complex"/>
    <property type="evidence" value="ECO:0007669"/>
    <property type="project" value="InterPro"/>
</dbReference>
<name>A0AAN8ZG51_9MAGN</name>